<dbReference type="Pfam" id="PF00956">
    <property type="entry name" value="NAP"/>
    <property type="match status" value="1"/>
</dbReference>
<dbReference type="AlphaFoldDB" id="A0A9P8UFG3"/>
<dbReference type="Gene3D" id="3.30.1120.90">
    <property type="entry name" value="Nucleosome assembly protein"/>
    <property type="match status" value="1"/>
</dbReference>
<dbReference type="InterPro" id="IPR037231">
    <property type="entry name" value="NAP-like_sf"/>
</dbReference>
<protein>
    <submittedName>
        <fullName evidence="4">NAP family protein</fullName>
    </submittedName>
</protein>
<dbReference type="OrthoDB" id="19419at2759"/>
<feature type="compositionally biased region" description="Acidic residues" evidence="3">
    <location>
        <begin position="292"/>
        <end position="315"/>
    </location>
</feature>
<comment type="similarity">
    <text evidence="1 2">Belongs to the nucleosome assembly protein (NAP) family.</text>
</comment>
<comment type="caution">
    <text evidence="4">The sequence shown here is derived from an EMBL/GenBank/DDBJ whole genome shotgun (WGS) entry which is preliminary data.</text>
</comment>
<evidence type="ECO:0000256" key="1">
    <source>
        <dbReference type="ARBA" id="ARBA00009947"/>
    </source>
</evidence>
<dbReference type="GO" id="GO:0006334">
    <property type="term" value="P:nucleosome assembly"/>
    <property type="evidence" value="ECO:0007669"/>
    <property type="project" value="InterPro"/>
</dbReference>
<reference evidence="4" key="1">
    <citation type="journal article" date="2021" name="Nat. Commun.">
        <title>Genetic determinants of endophytism in the Arabidopsis root mycobiome.</title>
        <authorList>
            <person name="Mesny F."/>
            <person name="Miyauchi S."/>
            <person name="Thiergart T."/>
            <person name="Pickel B."/>
            <person name="Atanasova L."/>
            <person name="Karlsson M."/>
            <person name="Huettel B."/>
            <person name="Barry K.W."/>
            <person name="Haridas S."/>
            <person name="Chen C."/>
            <person name="Bauer D."/>
            <person name="Andreopoulos W."/>
            <person name="Pangilinan J."/>
            <person name="LaButti K."/>
            <person name="Riley R."/>
            <person name="Lipzen A."/>
            <person name="Clum A."/>
            <person name="Drula E."/>
            <person name="Henrissat B."/>
            <person name="Kohler A."/>
            <person name="Grigoriev I.V."/>
            <person name="Martin F.M."/>
            <person name="Hacquard S."/>
        </authorList>
    </citation>
    <scope>NUCLEOTIDE SEQUENCE</scope>
    <source>
        <strain evidence="4">MPI-SDFR-AT-0073</strain>
    </source>
</reference>
<keyword evidence="5" id="KW-1185">Reference proteome</keyword>
<feature type="compositionally biased region" description="Basic and acidic residues" evidence="3">
    <location>
        <begin position="217"/>
        <end position="236"/>
    </location>
</feature>
<dbReference type="GO" id="GO:0005634">
    <property type="term" value="C:nucleus"/>
    <property type="evidence" value="ECO:0007669"/>
    <property type="project" value="InterPro"/>
</dbReference>
<dbReference type="RefSeq" id="XP_045955499.1">
    <property type="nucleotide sequence ID" value="XM_046098397.1"/>
</dbReference>
<evidence type="ECO:0000256" key="3">
    <source>
        <dbReference type="SAM" id="MobiDB-lite"/>
    </source>
</evidence>
<name>A0A9P8UFG3_9PEZI</name>
<organism evidence="4 5">
    <name type="scientific">Truncatella angustata</name>
    <dbReference type="NCBI Taxonomy" id="152316"/>
    <lineage>
        <taxon>Eukaryota</taxon>
        <taxon>Fungi</taxon>
        <taxon>Dikarya</taxon>
        <taxon>Ascomycota</taxon>
        <taxon>Pezizomycotina</taxon>
        <taxon>Sordariomycetes</taxon>
        <taxon>Xylariomycetidae</taxon>
        <taxon>Amphisphaeriales</taxon>
        <taxon>Sporocadaceae</taxon>
        <taxon>Truncatella</taxon>
    </lineage>
</organism>
<evidence type="ECO:0000313" key="4">
    <source>
        <dbReference type="EMBL" id="KAH6648992.1"/>
    </source>
</evidence>
<gene>
    <name evidence="4" type="ORF">BKA67DRAFT_522684</name>
</gene>
<dbReference type="SUPFAM" id="SSF143113">
    <property type="entry name" value="NAP-like"/>
    <property type="match status" value="1"/>
</dbReference>
<dbReference type="Proteomes" id="UP000758603">
    <property type="component" value="Unassembled WGS sequence"/>
</dbReference>
<evidence type="ECO:0000313" key="5">
    <source>
        <dbReference type="Proteomes" id="UP000758603"/>
    </source>
</evidence>
<sequence length="323" mass="37307">MATEESNVTYEQLADIEREFEDVELEITRQQAVMTKSLYEKRQKTVADIANFWPLVFENPPQEVDQYIQVTDSEVIASSLKSFWVSRFEVEDGSKGDPRSISIKFEFKENEYFEDTILEKKFWYRQSKDDNFAGLVSEPVPIKWKPKKDLTDGLLDMAVTVYEQEKKSGKTGIPKTKDFTPEQKALQKKIQSTGMGGISFFAFFGYRGYPVSAEEDKEARQKEQEQRRLRTEGKATDEDEDEIPDLVEADEDEGDEEILEIFTDGEELAIAIAEDLWPSAIKYFTNAQEQDGLSELDFEELEGELEDEEEEDEEEPPAKKRKA</sequence>
<proteinExistence type="inferred from homology"/>
<dbReference type="EMBL" id="JAGPXC010000007">
    <property type="protein sequence ID" value="KAH6648992.1"/>
    <property type="molecule type" value="Genomic_DNA"/>
</dbReference>
<dbReference type="GeneID" id="70127289"/>
<feature type="region of interest" description="Disordered" evidence="3">
    <location>
        <begin position="214"/>
        <end position="256"/>
    </location>
</feature>
<dbReference type="InterPro" id="IPR002164">
    <property type="entry name" value="NAP_family"/>
</dbReference>
<feature type="region of interest" description="Disordered" evidence="3">
    <location>
        <begin position="289"/>
        <end position="323"/>
    </location>
</feature>
<evidence type="ECO:0000256" key="2">
    <source>
        <dbReference type="RuleBase" id="RU003876"/>
    </source>
</evidence>
<accession>A0A9P8UFG3</accession>
<dbReference type="PANTHER" id="PTHR11875">
    <property type="entry name" value="TESTIS-SPECIFIC Y-ENCODED PROTEIN"/>
    <property type="match status" value="1"/>
</dbReference>
<feature type="compositionally biased region" description="Acidic residues" evidence="3">
    <location>
        <begin position="237"/>
        <end position="256"/>
    </location>
</feature>